<reference evidence="2 3" key="1">
    <citation type="journal article" date="2020" name="ISME J.">
        <title>Comparative genomics reveals insights into cyanobacterial evolution and habitat adaptation.</title>
        <authorList>
            <person name="Chen M.Y."/>
            <person name="Teng W.K."/>
            <person name="Zhao L."/>
            <person name="Hu C.X."/>
            <person name="Zhou Y.K."/>
            <person name="Han B.P."/>
            <person name="Song L.R."/>
            <person name="Shu W.S."/>
        </authorList>
    </citation>
    <scope>NUCLEOTIDE SEQUENCE [LARGE SCALE GENOMIC DNA]</scope>
    <source>
        <strain evidence="2 3">FACHB-260</strain>
    </source>
</reference>
<evidence type="ECO:0008006" key="4">
    <source>
        <dbReference type="Google" id="ProtNLM"/>
    </source>
</evidence>
<organism evidence="2 3">
    <name type="scientific">Anabaena subtropica FACHB-260</name>
    <dbReference type="NCBI Taxonomy" id="2692884"/>
    <lineage>
        <taxon>Bacteria</taxon>
        <taxon>Bacillati</taxon>
        <taxon>Cyanobacteriota</taxon>
        <taxon>Cyanophyceae</taxon>
        <taxon>Nostocales</taxon>
        <taxon>Nostocaceae</taxon>
        <taxon>Anabaena</taxon>
    </lineage>
</organism>
<proteinExistence type="predicted"/>
<keyword evidence="1" id="KW-0732">Signal</keyword>
<name>A0ABR8CN45_9NOST</name>
<dbReference type="RefSeq" id="WP_190407073.1">
    <property type="nucleotide sequence ID" value="NZ_JACJRF010000014.1"/>
</dbReference>
<protein>
    <recommendedName>
        <fullName evidence="4">Outer membrane protein beta-barrel domain-containing protein</fullName>
    </recommendedName>
</protein>
<gene>
    <name evidence="2" type="ORF">H6G18_10725</name>
</gene>
<evidence type="ECO:0000256" key="1">
    <source>
        <dbReference type="SAM" id="SignalP"/>
    </source>
</evidence>
<sequence>MNNIFLRKDIFWLPSLAALAVTGTGLSAHAQTVSPIDTNAELEMENQELAIAPQAPVSNINEVQQFPSINTGDSANRTITPVPGTVATTSATLAPEYVEPTAQPSTSTVAQADIDVGRPTRGGRSYIGVAGNIGISGSDSSLGDGNFAAISKIGLTNAISVRPSAVFGSNTTILIPVTYDFTLQAADAFSEPLAIAPYVGIGAAIKTGDDSKVGFLASGGIDVPLNAQFTATAAVNAGFFDDTDIGLLIGVGYNFSGF</sequence>
<dbReference type="Proteomes" id="UP000607281">
    <property type="component" value="Unassembled WGS sequence"/>
</dbReference>
<dbReference type="InterPro" id="IPR011250">
    <property type="entry name" value="OMP/PagP_B-barrel"/>
</dbReference>
<accession>A0ABR8CN45</accession>
<comment type="caution">
    <text evidence="2">The sequence shown here is derived from an EMBL/GenBank/DDBJ whole genome shotgun (WGS) entry which is preliminary data.</text>
</comment>
<keyword evidence="3" id="KW-1185">Reference proteome</keyword>
<dbReference type="EMBL" id="JACJRF010000014">
    <property type="protein sequence ID" value="MBD2344620.1"/>
    <property type="molecule type" value="Genomic_DNA"/>
</dbReference>
<evidence type="ECO:0000313" key="2">
    <source>
        <dbReference type="EMBL" id="MBD2344620.1"/>
    </source>
</evidence>
<dbReference type="SUPFAM" id="SSF56925">
    <property type="entry name" value="OMPA-like"/>
    <property type="match status" value="1"/>
</dbReference>
<evidence type="ECO:0000313" key="3">
    <source>
        <dbReference type="Proteomes" id="UP000607281"/>
    </source>
</evidence>
<feature type="signal peptide" evidence="1">
    <location>
        <begin position="1"/>
        <end position="30"/>
    </location>
</feature>
<feature type="chain" id="PRO_5047051256" description="Outer membrane protein beta-barrel domain-containing protein" evidence="1">
    <location>
        <begin position="31"/>
        <end position="258"/>
    </location>
</feature>